<proteinExistence type="predicted"/>
<gene>
    <name evidence="1" type="ORF">AVEN_98596_1</name>
</gene>
<protein>
    <submittedName>
        <fullName evidence="1">Uncharacterized protein</fullName>
    </submittedName>
</protein>
<name>A0A4Y2CWZ4_ARAVE</name>
<dbReference type="Proteomes" id="UP000499080">
    <property type="component" value="Unassembled WGS sequence"/>
</dbReference>
<sequence length="95" mass="10704">MHRSVNSVRRSGLSPDARRRFDEKDSLIISSVTIIPNLELVVLQTIISRKLHLVSLLRKPLVLYPLNAGRPNGLSHPKPSLCEGIFSQTWRSSFS</sequence>
<reference evidence="1 2" key="1">
    <citation type="journal article" date="2019" name="Sci. Rep.">
        <title>Orb-weaving spider Araneus ventricosus genome elucidates the spidroin gene catalogue.</title>
        <authorList>
            <person name="Kono N."/>
            <person name="Nakamura H."/>
            <person name="Ohtoshi R."/>
            <person name="Moran D.A.P."/>
            <person name="Shinohara A."/>
            <person name="Yoshida Y."/>
            <person name="Fujiwara M."/>
            <person name="Mori M."/>
            <person name="Tomita M."/>
            <person name="Arakawa K."/>
        </authorList>
    </citation>
    <scope>NUCLEOTIDE SEQUENCE [LARGE SCALE GENOMIC DNA]</scope>
</reference>
<keyword evidence="2" id="KW-1185">Reference proteome</keyword>
<accession>A0A4Y2CWZ4</accession>
<dbReference type="AlphaFoldDB" id="A0A4Y2CWZ4"/>
<comment type="caution">
    <text evidence="1">The sequence shown here is derived from an EMBL/GenBank/DDBJ whole genome shotgun (WGS) entry which is preliminary data.</text>
</comment>
<evidence type="ECO:0000313" key="2">
    <source>
        <dbReference type="Proteomes" id="UP000499080"/>
    </source>
</evidence>
<evidence type="ECO:0000313" key="1">
    <source>
        <dbReference type="EMBL" id="GBM08238.1"/>
    </source>
</evidence>
<organism evidence="1 2">
    <name type="scientific">Araneus ventricosus</name>
    <name type="common">Orbweaver spider</name>
    <name type="synonym">Epeira ventricosa</name>
    <dbReference type="NCBI Taxonomy" id="182803"/>
    <lineage>
        <taxon>Eukaryota</taxon>
        <taxon>Metazoa</taxon>
        <taxon>Ecdysozoa</taxon>
        <taxon>Arthropoda</taxon>
        <taxon>Chelicerata</taxon>
        <taxon>Arachnida</taxon>
        <taxon>Araneae</taxon>
        <taxon>Araneomorphae</taxon>
        <taxon>Entelegynae</taxon>
        <taxon>Araneoidea</taxon>
        <taxon>Araneidae</taxon>
        <taxon>Araneus</taxon>
    </lineage>
</organism>
<dbReference type="EMBL" id="BGPR01087709">
    <property type="protein sequence ID" value="GBM08238.1"/>
    <property type="molecule type" value="Genomic_DNA"/>
</dbReference>